<dbReference type="Proteomes" id="UP000440694">
    <property type="component" value="Unassembled WGS sequence"/>
</dbReference>
<dbReference type="RefSeq" id="WP_154737504.1">
    <property type="nucleotide sequence ID" value="NZ_WMBQ01000001.1"/>
</dbReference>
<gene>
    <name evidence="2" type="ORF">GIW81_01040</name>
</gene>
<evidence type="ECO:0000313" key="3">
    <source>
        <dbReference type="Proteomes" id="UP000440694"/>
    </source>
</evidence>
<organism evidence="2 3">
    <name type="scientific">Hyphomicrobium album</name>
    <dbReference type="NCBI Taxonomy" id="2665159"/>
    <lineage>
        <taxon>Bacteria</taxon>
        <taxon>Pseudomonadati</taxon>
        <taxon>Pseudomonadota</taxon>
        <taxon>Alphaproteobacteria</taxon>
        <taxon>Hyphomicrobiales</taxon>
        <taxon>Hyphomicrobiaceae</taxon>
        <taxon>Hyphomicrobium</taxon>
    </lineage>
</organism>
<dbReference type="Pfam" id="PF01656">
    <property type="entry name" value="CbiA"/>
    <property type="match status" value="1"/>
</dbReference>
<evidence type="ECO:0000313" key="2">
    <source>
        <dbReference type="EMBL" id="MTD92914.1"/>
    </source>
</evidence>
<dbReference type="CDD" id="cd02042">
    <property type="entry name" value="ParAB_family"/>
    <property type="match status" value="1"/>
</dbReference>
<dbReference type="InterPro" id="IPR027417">
    <property type="entry name" value="P-loop_NTPase"/>
</dbReference>
<evidence type="ECO:0000259" key="1">
    <source>
        <dbReference type="Pfam" id="PF01656"/>
    </source>
</evidence>
<sequence length="229" mass="24565">MTVVVAFVSRKGGVGKSTLARALATVGARRGLSTALADLDPVQRTATRWQRLREKHQVFPPLSVEAHGNVDSAIAIAGEADVDLLVVDAPGNAPAATMEIASVAHFIVQPSGACFDDLQPAVELFYELKASGIPKSRLYIALSRILDENEEEAARAYIEVADFNLLPGAVVERARYREAHNHGMSFIESPGEDLNGPAAATLGALLTKIMRKHRLLRPQRAQIAATQAP</sequence>
<accession>A0A6I3KDH7</accession>
<dbReference type="PANTHER" id="PTHR13696:SF96">
    <property type="entry name" value="COBQ_COBB_MIND_PARA NUCLEOTIDE BINDING DOMAIN-CONTAINING PROTEIN"/>
    <property type="match status" value="1"/>
</dbReference>
<dbReference type="AlphaFoldDB" id="A0A6I3KDH7"/>
<name>A0A6I3KDH7_9HYPH</name>
<dbReference type="InterPro" id="IPR002586">
    <property type="entry name" value="CobQ/CobB/MinD/ParA_Nub-bd_dom"/>
</dbReference>
<dbReference type="PANTHER" id="PTHR13696">
    <property type="entry name" value="P-LOOP CONTAINING NUCLEOSIDE TRIPHOSPHATE HYDROLASE"/>
    <property type="match status" value="1"/>
</dbReference>
<comment type="caution">
    <text evidence="2">The sequence shown here is derived from an EMBL/GenBank/DDBJ whole genome shotgun (WGS) entry which is preliminary data.</text>
</comment>
<dbReference type="PIRSF" id="PIRSF009320">
    <property type="entry name" value="Nuc_binding_HP_1000"/>
    <property type="match status" value="1"/>
</dbReference>
<dbReference type="InterPro" id="IPR050678">
    <property type="entry name" value="DNA_Partitioning_ATPase"/>
</dbReference>
<reference evidence="2 3" key="1">
    <citation type="submission" date="2019-11" db="EMBL/GenBank/DDBJ databases">
        <title>Identification of a novel strain.</title>
        <authorList>
            <person name="Xu Q."/>
            <person name="Wang G."/>
        </authorList>
    </citation>
    <scope>NUCLEOTIDE SEQUENCE [LARGE SCALE GENOMIC DNA]</scope>
    <source>
        <strain evidence="3">xq</strain>
    </source>
</reference>
<protein>
    <submittedName>
        <fullName evidence="2">AAA family ATPase</fullName>
    </submittedName>
</protein>
<keyword evidence="3" id="KW-1185">Reference proteome</keyword>
<dbReference type="Gene3D" id="3.40.50.300">
    <property type="entry name" value="P-loop containing nucleotide triphosphate hydrolases"/>
    <property type="match status" value="1"/>
</dbReference>
<dbReference type="EMBL" id="WMBQ01000001">
    <property type="protein sequence ID" value="MTD92914.1"/>
    <property type="molecule type" value="Genomic_DNA"/>
</dbReference>
<feature type="domain" description="CobQ/CobB/MinD/ParA nucleotide binding" evidence="1">
    <location>
        <begin position="5"/>
        <end position="185"/>
    </location>
</feature>
<proteinExistence type="predicted"/>
<dbReference type="SUPFAM" id="SSF52540">
    <property type="entry name" value="P-loop containing nucleoside triphosphate hydrolases"/>
    <property type="match status" value="1"/>
</dbReference>